<gene>
    <name evidence="2" type="ORF">SAMN05192568_1005185</name>
</gene>
<dbReference type="EMBL" id="FOTK01000005">
    <property type="protein sequence ID" value="SFL48038.1"/>
    <property type="molecule type" value="Genomic_DNA"/>
</dbReference>
<evidence type="ECO:0000313" key="3">
    <source>
        <dbReference type="Proteomes" id="UP000199048"/>
    </source>
</evidence>
<proteinExistence type="predicted"/>
<organism evidence="2 3">
    <name type="scientific">Methylobacterium pseudosasicola</name>
    <dbReference type="NCBI Taxonomy" id="582667"/>
    <lineage>
        <taxon>Bacteria</taxon>
        <taxon>Pseudomonadati</taxon>
        <taxon>Pseudomonadota</taxon>
        <taxon>Alphaproteobacteria</taxon>
        <taxon>Hyphomicrobiales</taxon>
        <taxon>Methylobacteriaceae</taxon>
        <taxon>Methylobacterium</taxon>
    </lineage>
</organism>
<evidence type="ECO:0000256" key="1">
    <source>
        <dbReference type="SAM" id="SignalP"/>
    </source>
</evidence>
<dbReference type="AlphaFoldDB" id="A0A1I4I0S5"/>
<dbReference type="Proteomes" id="UP000199048">
    <property type="component" value="Unassembled WGS sequence"/>
</dbReference>
<keyword evidence="1" id="KW-0732">Signal</keyword>
<reference evidence="3" key="1">
    <citation type="submission" date="2016-10" db="EMBL/GenBank/DDBJ databases">
        <authorList>
            <person name="Varghese N."/>
            <person name="Submissions S."/>
        </authorList>
    </citation>
    <scope>NUCLEOTIDE SEQUENCE [LARGE SCALE GENOMIC DNA]</scope>
    <source>
        <strain evidence="3">BL36</strain>
    </source>
</reference>
<accession>A0A1I4I0S5</accession>
<feature type="chain" id="PRO_5011635930" evidence="1">
    <location>
        <begin position="28"/>
        <end position="91"/>
    </location>
</feature>
<evidence type="ECO:0000313" key="2">
    <source>
        <dbReference type="EMBL" id="SFL48038.1"/>
    </source>
</evidence>
<feature type="signal peptide" evidence="1">
    <location>
        <begin position="1"/>
        <end position="27"/>
    </location>
</feature>
<name>A0A1I4I0S5_9HYPH</name>
<keyword evidence="3" id="KW-1185">Reference proteome</keyword>
<sequence>MQQARTRHDFGRKNLAVLAAIAISAMAATPFVMSASRALATPEEPTVTATLRVEPVEVSPVAAPKEAAPCLRKVRVVYSGYGTPTDACATR</sequence>
<dbReference type="RefSeq" id="WP_092038608.1">
    <property type="nucleotide sequence ID" value="NZ_FOTK01000005.1"/>
</dbReference>
<protein>
    <submittedName>
        <fullName evidence="2">Uncharacterized protein</fullName>
    </submittedName>
</protein>